<evidence type="ECO:0000313" key="2">
    <source>
        <dbReference type="Proteomes" id="UP000028931"/>
    </source>
</evidence>
<name>A0A077F6K5_9PSED</name>
<dbReference type="KEGG" id="palk:PSAKL28_18840"/>
<accession>A0A077F6K5</accession>
<dbReference type="AlphaFoldDB" id="A0A077F6K5"/>
<protein>
    <submittedName>
        <fullName evidence="1">Uncharacterized protein</fullName>
    </submittedName>
</protein>
<dbReference type="OrthoDB" id="8684510at2"/>
<proteinExistence type="predicted"/>
<gene>
    <name evidence="1" type="ORF">PSAKL28_18840</name>
</gene>
<reference evidence="1 2" key="1">
    <citation type="submission" date="2014-07" db="EMBL/GenBank/DDBJ databases">
        <authorList>
            <person name="Lee K."/>
            <person name="Lim J.Y."/>
            <person name="Hwang I."/>
        </authorList>
    </citation>
    <scope>NUCLEOTIDE SEQUENCE [LARGE SCALE GENOMIC DNA]</scope>
    <source>
        <strain evidence="1 2">KL28</strain>
    </source>
</reference>
<organism evidence="1 2">
    <name type="scientific">Pseudomonas alkylphenolica</name>
    <dbReference type="NCBI Taxonomy" id="237609"/>
    <lineage>
        <taxon>Bacteria</taxon>
        <taxon>Pseudomonadati</taxon>
        <taxon>Pseudomonadota</taxon>
        <taxon>Gammaproteobacteria</taxon>
        <taxon>Pseudomonadales</taxon>
        <taxon>Pseudomonadaceae</taxon>
        <taxon>Pseudomonas</taxon>
    </lineage>
</organism>
<dbReference type="RefSeq" id="WP_038609465.1">
    <property type="nucleotide sequence ID" value="NZ_CP009048.1"/>
</dbReference>
<dbReference type="EMBL" id="CP009048">
    <property type="protein sequence ID" value="AIL61108.1"/>
    <property type="molecule type" value="Genomic_DNA"/>
</dbReference>
<evidence type="ECO:0000313" key="1">
    <source>
        <dbReference type="EMBL" id="AIL61108.1"/>
    </source>
</evidence>
<dbReference type="HOGENOM" id="CLU_173308_0_0_6"/>
<sequence>MSTFAVFGMTADVALAEARKITKTTKPSGKAGCPPLELTLAEWNLAVEQQAAKIMAGEKVKQLSQMFDAPQYAQQFMEPTRKQCKCRDLRIRAKCVLTDAGGRPIINEKTKAPKVGWVDYLPEMAVQVA</sequence>
<dbReference type="eggNOG" id="ENOG502ZPH2">
    <property type="taxonomic scope" value="Bacteria"/>
</dbReference>
<dbReference type="Proteomes" id="UP000028931">
    <property type="component" value="Chromosome"/>
</dbReference>